<keyword evidence="2" id="KW-1185">Reference proteome</keyword>
<comment type="caution">
    <text evidence="1">The sequence shown here is derived from an EMBL/GenBank/DDBJ whole genome shotgun (WGS) entry which is preliminary data.</text>
</comment>
<evidence type="ECO:0000313" key="2">
    <source>
        <dbReference type="Proteomes" id="UP000053958"/>
    </source>
</evidence>
<proteinExistence type="predicted"/>
<dbReference type="GeneID" id="25320099"/>
<gene>
    <name evidence="1" type="ORF">T310_7834</name>
</gene>
<dbReference type="RefSeq" id="XP_013324836.1">
    <property type="nucleotide sequence ID" value="XM_013469382.1"/>
</dbReference>
<dbReference type="EMBL" id="LASV01000481">
    <property type="protein sequence ID" value="KKA18224.1"/>
    <property type="molecule type" value="Genomic_DNA"/>
</dbReference>
<protein>
    <submittedName>
        <fullName evidence="1">Uncharacterized protein</fullName>
    </submittedName>
</protein>
<dbReference type="Proteomes" id="UP000053958">
    <property type="component" value="Unassembled WGS sequence"/>
</dbReference>
<organism evidence="1 2">
    <name type="scientific">Rasamsonia emersonii (strain ATCC 16479 / CBS 393.64 / IMI 116815)</name>
    <dbReference type="NCBI Taxonomy" id="1408163"/>
    <lineage>
        <taxon>Eukaryota</taxon>
        <taxon>Fungi</taxon>
        <taxon>Dikarya</taxon>
        <taxon>Ascomycota</taxon>
        <taxon>Pezizomycotina</taxon>
        <taxon>Eurotiomycetes</taxon>
        <taxon>Eurotiomycetidae</taxon>
        <taxon>Eurotiales</taxon>
        <taxon>Trichocomaceae</taxon>
        <taxon>Rasamsonia</taxon>
    </lineage>
</organism>
<name>A0A0F4YJ36_RASE3</name>
<accession>A0A0F4YJ36</accession>
<reference evidence="1 2" key="1">
    <citation type="submission" date="2015-04" db="EMBL/GenBank/DDBJ databases">
        <authorList>
            <person name="Heijne W.H."/>
            <person name="Fedorova N.D."/>
            <person name="Nierman W.C."/>
            <person name="Vollebregt A.W."/>
            <person name="Zhao Z."/>
            <person name="Wu L."/>
            <person name="Kumar M."/>
            <person name="Stam H."/>
            <person name="van den Berg M.A."/>
            <person name="Pel H.J."/>
        </authorList>
    </citation>
    <scope>NUCLEOTIDE SEQUENCE [LARGE SCALE GENOMIC DNA]</scope>
    <source>
        <strain evidence="1 2">CBS 393.64</strain>
    </source>
</reference>
<evidence type="ECO:0000313" key="1">
    <source>
        <dbReference type="EMBL" id="KKA18224.1"/>
    </source>
</evidence>
<sequence length="117" mass="12880">MMNNSDLTENGLTSGAPMSFIHQVVPRKVTFSLDEEPTRAYESKAGERRIKADGIFSPTCLPERNGILEFRVRLITHRSQIGCMAKPTAAPMTSGSLKIHLSMPMSNSPMTAVNKDE</sequence>
<dbReference type="AlphaFoldDB" id="A0A0F4YJ36"/>